<name>A0A833R7V4_9POAL</name>
<dbReference type="Proteomes" id="UP000623129">
    <property type="component" value="Unassembled WGS sequence"/>
</dbReference>
<dbReference type="SMART" id="SM00320">
    <property type="entry name" value="WD40"/>
    <property type="match status" value="3"/>
</dbReference>
<gene>
    <name evidence="4" type="ORF">FCM35_KLT21347</name>
</gene>
<dbReference type="GO" id="GO:0045182">
    <property type="term" value="F:translation regulator activity"/>
    <property type="evidence" value="ECO:0007669"/>
    <property type="project" value="InterPro"/>
</dbReference>
<dbReference type="GO" id="GO:1990904">
    <property type="term" value="C:ribonucleoprotein complex"/>
    <property type="evidence" value="ECO:0007669"/>
    <property type="project" value="UniProtKB-KW"/>
</dbReference>
<dbReference type="SUPFAM" id="SSF50978">
    <property type="entry name" value="WD40 repeat-like"/>
    <property type="match status" value="1"/>
</dbReference>
<evidence type="ECO:0000256" key="3">
    <source>
        <dbReference type="PROSITE-ProRule" id="PRU00221"/>
    </source>
</evidence>
<protein>
    <submittedName>
        <fullName evidence="4">Guanine nucleotide-binding protein subunit beta-like protein A</fullName>
    </submittedName>
</protein>
<reference evidence="4" key="1">
    <citation type="submission" date="2020-01" db="EMBL/GenBank/DDBJ databases">
        <title>Genome sequence of Kobresia littledalei, the first chromosome-level genome in the family Cyperaceae.</title>
        <authorList>
            <person name="Qu G."/>
        </authorList>
    </citation>
    <scope>NUCLEOTIDE SEQUENCE</scope>
    <source>
        <strain evidence="4">C.B.Clarke</strain>
        <tissue evidence="4">Leaf</tissue>
    </source>
</reference>
<keyword evidence="2" id="KW-0687">Ribonucleoprotein</keyword>
<dbReference type="InterPro" id="IPR015943">
    <property type="entry name" value="WD40/YVTN_repeat-like_dom_sf"/>
</dbReference>
<dbReference type="EMBL" id="SWLB01000009">
    <property type="protein sequence ID" value="KAF3334743.1"/>
    <property type="molecule type" value="Genomic_DNA"/>
</dbReference>
<comment type="caution">
    <text evidence="4">The sequence shown here is derived from an EMBL/GenBank/DDBJ whole genome shotgun (WGS) entry which is preliminary data.</text>
</comment>
<dbReference type="InterPro" id="IPR036322">
    <property type="entry name" value="WD40_repeat_dom_sf"/>
</dbReference>
<evidence type="ECO:0000313" key="5">
    <source>
        <dbReference type="Proteomes" id="UP000623129"/>
    </source>
</evidence>
<dbReference type="InterPro" id="IPR045223">
    <property type="entry name" value="RACK1-like"/>
</dbReference>
<proteinExistence type="inferred from homology"/>
<feature type="repeat" description="WD" evidence="3">
    <location>
        <begin position="202"/>
        <end position="227"/>
    </location>
</feature>
<accession>A0A833R7V4</accession>
<sequence>METNEVDTRRARWCPYIATNRADFLVSSSRDSEFRLSDLASGVTTRRFIGHSKDVLSVSFSIDNRQIVSASSSRTLLESASTRLRLVGPNREGMKPDQLQVTIYADWLCRLRQHCGCQSRWVSLCQRGQGWHDAFVDLAKAKRLYSLEVGSIFHALCFSANRYWLCAATDDGVKIWDLKSKKVVLDLKPEMPTIKNKMLYCTSLAWSFDETTLITGYTDGTIRVWKITHQSINNYA</sequence>
<dbReference type="PANTHER" id="PTHR19868">
    <property type="entry name" value="RECEPTOR FOR ACTIVATED PROTEIN KINASE C RACK1"/>
    <property type="match status" value="1"/>
</dbReference>
<dbReference type="Gene3D" id="2.130.10.10">
    <property type="entry name" value="YVTN repeat-like/Quinoprotein amine dehydrogenase"/>
    <property type="match status" value="2"/>
</dbReference>
<organism evidence="4 5">
    <name type="scientific">Carex littledalei</name>
    <dbReference type="NCBI Taxonomy" id="544730"/>
    <lineage>
        <taxon>Eukaryota</taxon>
        <taxon>Viridiplantae</taxon>
        <taxon>Streptophyta</taxon>
        <taxon>Embryophyta</taxon>
        <taxon>Tracheophyta</taxon>
        <taxon>Spermatophyta</taxon>
        <taxon>Magnoliopsida</taxon>
        <taxon>Liliopsida</taxon>
        <taxon>Poales</taxon>
        <taxon>Cyperaceae</taxon>
        <taxon>Cyperoideae</taxon>
        <taxon>Cariceae</taxon>
        <taxon>Carex</taxon>
        <taxon>Carex subgen. Euthyceras</taxon>
    </lineage>
</organism>
<dbReference type="AlphaFoldDB" id="A0A833R7V4"/>
<evidence type="ECO:0000313" key="4">
    <source>
        <dbReference type="EMBL" id="KAF3334743.1"/>
    </source>
</evidence>
<dbReference type="GO" id="GO:0043022">
    <property type="term" value="F:ribosome binding"/>
    <property type="evidence" value="ECO:0007669"/>
    <property type="project" value="InterPro"/>
</dbReference>
<dbReference type="Pfam" id="PF00400">
    <property type="entry name" value="WD40"/>
    <property type="match status" value="3"/>
</dbReference>
<comment type="similarity">
    <text evidence="1">Belongs to the WD repeat G protein beta family. Ribosomal protein RACK1 subfamily.</text>
</comment>
<evidence type="ECO:0000256" key="1">
    <source>
        <dbReference type="ARBA" id="ARBA00007253"/>
    </source>
</evidence>
<keyword evidence="5" id="KW-1185">Reference proteome</keyword>
<evidence type="ECO:0000256" key="2">
    <source>
        <dbReference type="ARBA" id="ARBA00023274"/>
    </source>
</evidence>
<dbReference type="OrthoDB" id="7875889at2759"/>
<dbReference type="InterPro" id="IPR001680">
    <property type="entry name" value="WD40_rpt"/>
</dbReference>
<keyword evidence="3" id="KW-0853">WD repeat</keyword>
<dbReference type="PROSITE" id="PS50082">
    <property type="entry name" value="WD_REPEATS_2"/>
    <property type="match status" value="1"/>
</dbReference>